<name>A0A5N7AMB6_9EURO</name>
<gene>
    <name evidence="1" type="ORF">BDV27DRAFT_140082</name>
</gene>
<organism evidence="1 2">
    <name type="scientific">Aspergillus caelatus</name>
    <dbReference type="NCBI Taxonomy" id="61420"/>
    <lineage>
        <taxon>Eukaryota</taxon>
        <taxon>Fungi</taxon>
        <taxon>Dikarya</taxon>
        <taxon>Ascomycota</taxon>
        <taxon>Pezizomycotina</taxon>
        <taxon>Eurotiomycetes</taxon>
        <taxon>Eurotiomycetidae</taxon>
        <taxon>Eurotiales</taxon>
        <taxon>Aspergillaceae</taxon>
        <taxon>Aspergillus</taxon>
        <taxon>Aspergillus subgen. Circumdati</taxon>
    </lineage>
</organism>
<evidence type="ECO:0000313" key="2">
    <source>
        <dbReference type="Proteomes" id="UP000326268"/>
    </source>
</evidence>
<keyword evidence="2" id="KW-1185">Reference proteome</keyword>
<dbReference type="OrthoDB" id="4207132at2759"/>
<reference evidence="1 2" key="1">
    <citation type="submission" date="2019-04" db="EMBL/GenBank/DDBJ databases">
        <title>Friends and foes A comparative genomics studyof 23 Aspergillus species from section Flavi.</title>
        <authorList>
            <consortium name="DOE Joint Genome Institute"/>
            <person name="Kjaerbolling I."/>
            <person name="Vesth T."/>
            <person name="Frisvad J.C."/>
            <person name="Nybo J.L."/>
            <person name="Theobald S."/>
            <person name="Kildgaard S."/>
            <person name="Isbrandt T."/>
            <person name="Kuo A."/>
            <person name="Sato A."/>
            <person name="Lyhne E.K."/>
            <person name="Kogle M.E."/>
            <person name="Wiebenga A."/>
            <person name="Kun R.S."/>
            <person name="Lubbers R.J."/>
            <person name="Makela M.R."/>
            <person name="Barry K."/>
            <person name="Chovatia M."/>
            <person name="Clum A."/>
            <person name="Daum C."/>
            <person name="Haridas S."/>
            <person name="He G."/>
            <person name="LaButti K."/>
            <person name="Lipzen A."/>
            <person name="Mondo S."/>
            <person name="Riley R."/>
            <person name="Salamov A."/>
            <person name="Simmons B.A."/>
            <person name="Magnuson J.K."/>
            <person name="Henrissat B."/>
            <person name="Mortensen U.H."/>
            <person name="Larsen T.O."/>
            <person name="Devries R.P."/>
            <person name="Grigoriev I.V."/>
            <person name="Machida M."/>
            <person name="Baker S.E."/>
            <person name="Andersen M.R."/>
        </authorList>
    </citation>
    <scope>NUCLEOTIDE SEQUENCE [LARGE SCALE GENOMIC DNA]</scope>
    <source>
        <strain evidence="1 2">CBS 763.97</strain>
    </source>
</reference>
<accession>A0A5N7AMB6</accession>
<dbReference type="GeneID" id="43654032"/>
<sequence length="253" mass="28901">MASPSFIYPGLMPNPVAFVDPLPSQWRITSKVDEYAYEMEENQLRYGLRVPCCRAIFHCEEAGNPGHQAYMVVYMQIPFTGTEFTSPDLRAQQASSDIPNSALNDCACYQRLKDIGSEHTPILIGSKVESQGRDGWVPGGYLFYLAFTKVPGVRLLSGAIGEGLFYTLPNPQKDKIRAALKTAYSSFAQYDVRPSWDARTRLFWDSESGKLHFQGPFELTTGPWEWDSYLWKHWSLDEDHVNRRRATMRYMAM</sequence>
<protein>
    <submittedName>
        <fullName evidence="1">Uncharacterized protein</fullName>
    </submittedName>
</protein>
<evidence type="ECO:0000313" key="1">
    <source>
        <dbReference type="EMBL" id="KAE8370843.1"/>
    </source>
</evidence>
<dbReference type="Proteomes" id="UP000326268">
    <property type="component" value="Unassembled WGS sequence"/>
</dbReference>
<dbReference type="RefSeq" id="XP_031933924.1">
    <property type="nucleotide sequence ID" value="XM_032069586.1"/>
</dbReference>
<dbReference type="EMBL" id="ML737563">
    <property type="protein sequence ID" value="KAE8370843.1"/>
    <property type="molecule type" value="Genomic_DNA"/>
</dbReference>
<dbReference type="AlphaFoldDB" id="A0A5N7AMB6"/>
<proteinExistence type="predicted"/>